<dbReference type="InterPro" id="IPR014039">
    <property type="entry name" value="Transl_elong_EFTs/EF1B_dimer"/>
</dbReference>
<evidence type="ECO:0000256" key="5">
    <source>
        <dbReference type="ARBA" id="ARBA00025453"/>
    </source>
</evidence>
<evidence type="ECO:0000313" key="11">
    <source>
        <dbReference type="Proteomes" id="UP000746751"/>
    </source>
</evidence>
<dbReference type="SUPFAM" id="SSF46934">
    <property type="entry name" value="UBA-like"/>
    <property type="match status" value="1"/>
</dbReference>
<evidence type="ECO:0000256" key="2">
    <source>
        <dbReference type="ARBA" id="ARBA00016956"/>
    </source>
</evidence>
<dbReference type="Gene3D" id="1.10.8.10">
    <property type="entry name" value="DNA helicase RuvA subunit, C-terminal domain"/>
    <property type="match status" value="1"/>
</dbReference>
<keyword evidence="6" id="KW-0963">Cytoplasm</keyword>
<dbReference type="HAMAP" id="MF_00050">
    <property type="entry name" value="EF_Ts"/>
    <property type="match status" value="1"/>
</dbReference>
<dbReference type="InterPro" id="IPR001816">
    <property type="entry name" value="Transl_elong_EFTs/EF1B"/>
</dbReference>
<dbReference type="FunFam" id="1.10.286.20:FF:000001">
    <property type="entry name" value="Elongation factor Ts"/>
    <property type="match status" value="1"/>
</dbReference>
<dbReference type="NCBIfam" id="TIGR00116">
    <property type="entry name" value="tsf"/>
    <property type="match status" value="1"/>
</dbReference>
<dbReference type="EMBL" id="JAUEIQ010000006">
    <property type="protein sequence ID" value="MDN0063983.1"/>
    <property type="molecule type" value="Genomic_DNA"/>
</dbReference>
<keyword evidence="3 6" id="KW-0251">Elongation factor</keyword>
<dbReference type="GO" id="GO:0005737">
    <property type="term" value="C:cytoplasm"/>
    <property type="evidence" value="ECO:0007669"/>
    <property type="project" value="UniProtKB-SubCell"/>
</dbReference>
<evidence type="ECO:0000256" key="3">
    <source>
        <dbReference type="ARBA" id="ARBA00022768"/>
    </source>
</evidence>
<dbReference type="CDD" id="cd14275">
    <property type="entry name" value="UBA_EF-Ts"/>
    <property type="match status" value="1"/>
</dbReference>
<keyword evidence="12" id="KW-1185">Reference proteome</keyword>
<gene>
    <name evidence="6 8" type="primary">tsf</name>
    <name evidence="8" type="ORF">K8U80_06335</name>
    <name evidence="9" type="ORF">QVN30_06635</name>
    <name evidence="10" type="ORF">QVN40_00630</name>
</gene>
<evidence type="ECO:0000256" key="6">
    <source>
        <dbReference type="HAMAP-Rule" id="MF_00050"/>
    </source>
</evidence>
<dbReference type="InterPro" id="IPR009060">
    <property type="entry name" value="UBA-like_sf"/>
</dbReference>
<protein>
    <recommendedName>
        <fullName evidence="2 6">Elongation factor Ts</fullName>
        <shortName evidence="6">EF-Ts</shortName>
    </recommendedName>
</protein>
<dbReference type="SUPFAM" id="SSF54713">
    <property type="entry name" value="Elongation factor Ts (EF-Ts), dimerisation domain"/>
    <property type="match status" value="2"/>
</dbReference>
<dbReference type="GO" id="GO:0003746">
    <property type="term" value="F:translation elongation factor activity"/>
    <property type="evidence" value="ECO:0007669"/>
    <property type="project" value="UniProtKB-UniRule"/>
</dbReference>
<reference evidence="9" key="4">
    <citation type="submission" date="2024-05" db="EMBL/GenBank/DDBJ databases">
        <title>Identification and characterization of horizontal gene transfer across gut microbiota members of farm animals based on homology search.</title>
        <authorList>
            <person name="Schwarzerova J."/>
            <person name="Nykrynova M."/>
            <person name="Jureckova K."/>
            <person name="Cejkova D."/>
            <person name="Rychlik I."/>
        </authorList>
    </citation>
    <scope>NUCLEOTIDE SEQUENCE</scope>
    <source>
        <strain evidence="10">15_COKtk</strain>
        <strain evidence="9">176_SSukc20</strain>
    </source>
</reference>
<evidence type="ECO:0000256" key="4">
    <source>
        <dbReference type="ARBA" id="ARBA00022917"/>
    </source>
</evidence>
<reference evidence="8" key="2">
    <citation type="submission" date="2021-09" db="EMBL/GenBank/DDBJ databases">
        <authorList>
            <person name="Gilroy R."/>
        </authorList>
    </citation>
    <scope>NUCLEOTIDE SEQUENCE</scope>
    <source>
        <strain evidence="8">ChiGjej2B2-7701</strain>
    </source>
</reference>
<proteinExistence type="inferred from homology"/>
<comment type="similarity">
    <text evidence="1 6">Belongs to the EF-Ts family.</text>
</comment>
<dbReference type="Proteomes" id="UP001168435">
    <property type="component" value="Unassembled WGS sequence"/>
</dbReference>
<keyword evidence="4 6" id="KW-0648">Protein biosynthesis</keyword>
<evidence type="ECO:0000259" key="7">
    <source>
        <dbReference type="Pfam" id="PF00889"/>
    </source>
</evidence>
<reference evidence="9" key="3">
    <citation type="submission" date="2023-06" db="EMBL/GenBank/DDBJ databases">
        <authorList>
            <person name="Zeman M."/>
            <person name="Kubasova T."/>
            <person name="Jahodarova E."/>
            <person name="Nykrynova M."/>
            <person name="Rychlik I."/>
        </authorList>
    </citation>
    <scope>NUCLEOTIDE SEQUENCE</scope>
    <source>
        <strain evidence="10">15_COKtk</strain>
        <strain evidence="9">176_SSukc20</strain>
    </source>
</reference>
<dbReference type="InterPro" id="IPR036402">
    <property type="entry name" value="EF-Ts_dimer_sf"/>
</dbReference>
<comment type="function">
    <text evidence="5 6">Associates with the EF-Tu.GDP complex and induces the exchange of GDP to GTP. It remains bound to the aminoacyl-tRNA.EF-Tu.GTP complex up to the GTP hydrolysis stage on the ribosome.</text>
</comment>
<evidence type="ECO:0000313" key="10">
    <source>
        <dbReference type="EMBL" id="MDN0068205.1"/>
    </source>
</evidence>
<evidence type="ECO:0000256" key="1">
    <source>
        <dbReference type="ARBA" id="ARBA00005532"/>
    </source>
</evidence>
<dbReference type="Proteomes" id="UP001168505">
    <property type="component" value="Unassembled WGS sequence"/>
</dbReference>
<feature type="region of interest" description="Involved in Mg(2+) ion dislocation from EF-Tu" evidence="6">
    <location>
        <begin position="82"/>
        <end position="85"/>
    </location>
</feature>
<evidence type="ECO:0000313" key="9">
    <source>
        <dbReference type="EMBL" id="MDN0063983.1"/>
    </source>
</evidence>
<dbReference type="Gene3D" id="1.10.286.20">
    <property type="match status" value="1"/>
</dbReference>
<dbReference type="Pfam" id="PF00889">
    <property type="entry name" value="EF_TS"/>
    <property type="match status" value="1"/>
</dbReference>
<name>A0A921IS57_9ACTN</name>
<comment type="subcellular location">
    <subcellularLocation>
        <location evidence="6">Cytoplasm</location>
    </subcellularLocation>
</comment>
<sequence length="292" mass="31170">MAQITAAMVKQLREMTDSPMMECKKALVEADGDMDAAVDILRKNGLAAAAKKAGRDTNEGAVAAYISDDATEGALAEVACETDFVASNPKFTGFVANVAQVACTTEPADVDALLACDMNGESVQDALTEMIHIIGENMKITRFAIRKPANGAVASYIHMGGKIGALVEFAFDKPETASTEAFKSFAHDVAMQVAATAPISAVREDVPAEVVEHEVSIYKAQAAESGKPEAIQEKMAMGRLEKFFKGFVLNEQEFIKDSSMSIKQYAEKVSKEVGDNVRVVAFDRLVSGEAAN</sequence>
<dbReference type="EMBL" id="JAUEIR010000001">
    <property type="protein sequence ID" value="MDN0068205.1"/>
    <property type="molecule type" value="Genomic_DNA"/>
</dbReference>
<dbReference type="EMBL" id="DYVF01000042">
    <property type="protein sequence ID" value="HJG30997.1"/>
    <property type="molecule type" value="Genomic_DNA"/>
</dbReference>
<evidence type="ECO:0000313" key="8">
    <source>
        <dbReference type="EMBL" id="HJG30997.1"/>
    </source>
</evidence>
<dbReference type="Gene3D" id="3.30.479.20">
    <property type="entry name" value="Elongation factor Ts, dimerisation domain"/>
    <property type="match status" value="2"/>
</dbReference>
<reference evidence="8" key="1">
    <citation type="journal article" date="2021" name="PeerJ">
        <title>Extensive microbial diversity within the chicken gut microbiome revealed by metagenomics and culture.</title>
        <authorList>
            <person name="Gilroy R."/>
            <person name="Ravi A."/>
            <person name="Getino M."/>
            <person name="Pursley I."/>
            <person name="Horton D.L."/>
            <person name="Alikhan N.F."/>
            <person name="Baker D."/>
            <person name="Gharbi K."/>
            <person name="Hall N."/>
            <person name="Watson M."/>
            <person name="Adriaenssens E.M."/>
            <person name="Foster-Nyarko E."/>
            <person name="Jarju S."/>
            <person name="Secka A."/>
            <person name="Antonio M."/>
            <person name="Oren A."/>
            <person name="Chaudhuri R.R."/>
            <person name="La Ragione R."/>
            <person name="Hildebrand F."/>
            <person name="Pallen M.J."/>
        </authorList>
    </citation>
    <scope>NUCLEOTIDE SEQUENCE</scope>
    <source>
        <strain evidence="8">ChiGjej2B2-7701</strain>
    </source>
</reference>
<dbReference type="RefSeq" id="WP_066832112.1">
    <property type="nucleotide sequence ID" value="NZ_CABKVW010000009.1"/>
</dbReference>
<dbReference type="AlphaFoldDB" id="A0A921IS57"/>
<comment type="caution">
    <text evidence="8">The sequence shown here is derived from an EMBL/GenBank/DDBJ whole genome shotgun (WGS) entry which is preliminary data.</text>
</comment>
<accession>A0A921IS57</accession>
<dbReference type="PANTHER" id="PTHR11741:SF0">
    <property type="entry name" value="ELONGATION FACTOR TS, MITOCHONDRIAL"/>
    <property type="match status" value="1"/>
</dbReference>
<dbReference type="FunFam" id="1.10.8.10:FF:000001">
    <property type="entry name" value="Elongation factor Ts"/>
    <property type="match status" value="1"/>
</dbReference>
<dbReference type="PANTHER" id="PTHR11741">
    <property type="entry name" value="ELONGATION FACTOR TS"/>
    <property type="match status" value="1"/>
</dbReference>
<feature type="domain" description="Translation elongation factor EFTs/EF1B dimerisation" evidence="7">
    <location>
        <begin position="73"/>
        <end position="281"/>
    </location>
</feature>
<evidence type="ECO:0000313" key="12">
    <source>
        <dbReference type="Proteomes" id="UP001168435"/>
    </source>
</evidence>
<organism evidence="8 11">
    <name type="scientific">Collinsella ihumii</name>
    <dbReference type="NCBI Taxonomy" id="1720204"/>
    <lineage>
        <taxon>Bacteria</taxon>
        <taxon>Bacillati</taxon>
        <taxon>Actinomycetota</taxon>
        <taxon>Coriobacteriia</taxon>
        <taxon>Coriobacteriales</taxon>
        <taxon>Coriobacteriaceae</taxon>
        <taxon>Collinsella</taxon>
    </lineage>
</organism>
<dbReference type="Proteomes" id="UP000746751">
    <property type="component" value="Unassembled WGS sequence"/>
</dbReference>